<comment type="pathway">
    <text evidence="1">Purine metabolism; ppGpp biosynthesis; ppGpp from GTP: step 1/2.</text>
</comment>
<evidence type="ECO:0000256" key="1">
    <source>
        <dbReference type="ARBA" id="ARBA00004976"/>
    </source>
</evidence>
<feature type="region of interest" description="Disordered" evidence="2">
    <location>
        <begin position="1"/>
        <end position="27"/>
    </location>
</feature>
<dbReference type="GO" id="GO:0015970">
    <property type="term" value="P:guanosine tetraphosphate biosynthetic process"/>
    <property type="evidence" value="ECO:0007669"/>
    <property type="project" value="UniProtKB-UniPathway"/>
</dbReference>
<dbReference type="InterPro" id="IPR052366">
    <property type="entry name" value="GTP_Pyrophosphokinase"/>
</dbReference>
<name>A0A6L5X7F8_9FIRM</name>
<dbReference type="Proteomes" id="UP000481852">
    <property type="component" value="Unassembled WGS sequence"/>
</dbReference>
<dbReference type="InterPro" id="IPR007685">
    <property type="entry name" value="RelA_SpoT"/>
</dbReference>
<keyword evidence="4" id="KW-0418">Kinase</keyword>
<dbReference type="Gene3D" id="3.30.460.10">
    <property type="entry name" value="Beta Polymerase, domain 2"/>
    <property type="match status" value="1"/>
</dbReference>
<sequence>MSRSEEMMNQEIRSQAEERGRQKNGDGLFEETKQFEELMMMYDCAIRQVQTKLEILDEEFSVRYRRNPISSIESRVKTPMSIYRKLKKRGQEISVKSIVRNLNDVAGVRVICNFIDDIYDIARMLGRQDDLKVISIKDYIRNPKENGYRSYHMIVEIPVYFSRTTRYMRVEIQIRTIAMNFWASLEHQIRYKKTLPGDVDLNAISSELRECADTIAETDRRMLDIKNRLAKYEDMEED</sequence>
<dbReference type="SUPFAM" id="SSF81301">
    <property type="entry name" value="Nucleotidyltransferase"/>
    <property type="match status" value="1"/>
</dbReference>
<organism evidence="4 5">
    <name type="scientific">Porcincola intestinalis</name>
    <dbReference type="NCBI Taxonomy" id="2606632"/>
    <lineage>
        <taxon>Bacteria</taxon>
        <taxon>Bacillati</taxon>
        <taxon>Bacillota</taxon>
        <taxon>Clostridia</taxon>
        <taxon>Lachnospirales</taxon>
        <taxon>Lachnospiraceae</taxon>
        <taxon>Porcincola</taxon>
    </lineage>
</organism>
<keyword evidence="5" id="KW-1185">Reference proteome</keyword>
<dbReference type="CDD" id="cd05399">
    <property type="entry name" value="NT_Rel-Spo_like"/>
    <property type="match status" value="1"/>
</dbReference>
<accession>A0A6L5X7F8</accession>
<dbReference type="GO" id="GO:0016301">
    <property type="term" value="F:kinase activity"/>
    <property type="evidence" value="ECO:0007669"/>
    <property type="project" value="UniProtKB-KW"/>
</dbReference>
<dbReference type="SMART" id="SM00954">
    <property type="entry name" value="RelA_SpoT"/>
    <property type="match status" value="1"/>
</dbReference>
<dbReference type="PANTHER" id="PTHR47837:SF2">
    <property type="entry name" value="GTP PYROPHOSPHOKINASE YWAC"/>
    <property type="match status" value="1"/>
</dbReference>
<dbReference type="UniPathway" id="UPA00908">
    <property type="reaction ID" value="UER00884"/>
</dbReference>
<reference evidence="4 5" key="1">
    <citation type="submission" date="2019-08" db="EMBL/GenBank/DDBJ databases">
        <title>In-depth cultivation of the pig gut microbiome towards novel bacterial diversity and tailored functional studies.</title>
        <authorList>
            <person name="Wylensek D."/>
            <person name="Hitch T.C.A."/>
            <person name="Clavel T."/>
        </authorList>
    </citation>
    <scope>NUCLEOTIDE SEQUENCE [LARGE SCALE GENOMIC DNA]</scope>
    <source>
        <strain evidence="4 5">Oil+RF-744-WCA-WT-11</strain>
    </source>
</reference>
<evidence type="ECO:0000313" key="5">
    <source>
        <dbReference type="Proteomes" id="UP000481852"/>
    </source>
</evidence>
<comment type="caution">
    <text evidence="4">The sequence shown here is derived from an EMBL/GenBank/DDBJ whole genome shotgun (WGS) entry which is preliminary data.</text>
</comment>
<proteinExistence type="predicted"/>
<evidence type="ECO:0000259" key="3">
    <source>
        <dbReference type="SMART" id="SM00954"/>
    </source>
</evidence>
<feature type="domain" description="RelA/SpoT" evidence="3">
    <location>
        <begin position="74"/>
        <end position="197"/>
    </location>
</feature>
<evidence type="ECO:0000313" key="4">
    <source>
        <dbReference type="EMBL" id="MSS14332.1"/>
    </source>
</evidence>
<dbReference type="EMBL" id="VULZ01000003">
    <property type="protein sequence ID" value="MSS14332.1"/>
    <property type="molecule type" value="Genomic_DNA"/>
</dbReference>
<dbReference type="InterPro" id="IPR043519">
    <property type="entry name" value="NT_sf"/>
</dbReference>
<protein>
    <submittedName>
        <fullName evidence="4">GTP pyrophosphokinase family protein</fullName>
    </submittedName>
</protein>
<dbReference type="Pfam" id="PF04607">
    <property type="entry name" value="RelA_SpoT"/>
    <property type="match status" value="1"/>
</dbReference>
<gene>
    <name evidence="4" type="ORF">FYJ35_04610</name>
</gene>
<dbReference type="AlphaFoldDB" id="A0A6L5X7F8"/>
<feature type="compositionally biased region" description="Basic and acidic residues" evidence="2">
    <location>
        <begin position="14"/>
        <end position="27"/>
    </location>
</feature>
<evidence type="ECO:0000256" key="2">
    <source>
        <dbReference type="SAM" id="MobiDB-lite"/>
    </source>
</evidence>
<dbReference type="PANTHER" id="PTHR47837">
    <property type="entry name" value="GTP PYROPHOSPHOKINASE YJBM"/>
    <property type="match status" value="1"/>
</dbReference>
<dbReference type="Gene3D" id="1.10.287.860">
    <property type="entry name" value="Nucleotidyltransferase"/>
    <property type="match status" value="1"/>
</dbReference>
<keyword evidence="4" id="KW-0808">Transferase</keyword>